<dbReference type="Gene3D" id="3.40.190.10">
    <property type="entry name" value="Periplasmic binding protein-like II"/>
    <property type="match status" value="2"/>
</dbReference>
<evidence type="ECO:0000259" key="3">
    <source>
        <dbReference type="SMART" id="SM00079"/>
    </source>
</evidence>
<dbReference type="InterPro" id="IPR001320">
    <property type="entry name" value="Iontro_rcpt_C"/>
</dbReference>
<keyword evidence="5" id="KW-1185">Reference proteome</keyword>
<feature type="domain" description="Solute-binding protein family 3/N-terminal" evidence="2">
    <location>
        <begin position="28"/>
        <end position="247"/>
    </location>
</feature>
<sequence length="250" mass="27922">MRLARLIPALLVILLILGACSKEEQSNVIKVAISPTIPPMLFEKDGKYTGMDLEIFEGYCKSRACTFKMTAYDWLGMLGAVSSGQADVAFSGISITDKRKEVMDFSNPYFTSTWQLIGLKNRNIKITDLSQLKKYTIAYPTGSVFDDYVKTVLQPKGYYSVEQVKLYPSPAEALIALQNGNVDLVFVDSVMLVNYQKSLNLPVSSSYQVVGFDNLGFAFKKGSKLRDDFNLYLAELGPEKLKEIKGQWAQ</sequence>
<dbReference type="Proteomes" id="UP000198104">
    <property type="component" value="Unassembled WGS sequence"/>
</dbReference>
<comment type="caution">
    <text evidence="4">The sequence shown here is derived from an EMBL/GenBank/DDBJ whole genome shotgun (WGS) entry which is preliminary data.</text>
</comment>
<feature type="domain" description="Ionotropic glutamate receptor C-terminal" evidence="3">
    <location>
        <begin position="28"/>
        <end position="248"/>
    </location>
</feature>
<evidence type="ECO:0000313" key="4">
    <source>
        <dbReference type="EMBL" id="OWS72499.1"/>
    </source>
</evidence>
<dbReference type="SMART" id="SM00062">
    <property type="entry name" value="PBPb"/>
    <property type="match status" value="1"/>
</dbReference>
<name>A0A254Q111_9BURK</name>
<dbReference type="GO" id="GO:0015276">
    <property type="term" value="F:ligand-gated monoatomic ion channel activity"/>
    <property type="evidence" value="ECO:0007669"/>
    <property type="project" value="InterPro"/>
</dbReference>
<dbReference type="RefSeq" id="WP_088526601.1">
    <property type="nucleotide sequence ID" value="NZ_NGUO01000002.1"/>
</dbReference>
<dbReference type="SUPFAM" id="SSF53850">
    <property type="entry name" value="Periplasmic binding protein-like II"/>
    <property type="match status" value="1"/>
</dbReference>
<evidence type="ECO:0000259" key="2">
    <source>
        <dbReference type="SMART" id="SM00062"/>
    </source>
</evidence>
<reference evidence="4 5" key="1">
    <citation type="submission" date="2017-05" db="EMBL/GenBank/DDBJ databases">
        <title>Polynucleobacter sp. MWH-K35W1 isolated from the permanently anoxic monimolimnion of a meromictic lake.</title>
        <authorList>
            <person name="Hahn M.W."/>
        </authorList>
    </citation>
    <scope>NUCLEOTIDE SEQUENCE [LARGE SCALE GENOMIC DNA]</scope>
    <source>
        <strain evidence="4 5">MWH-K35W1</strain>
    </source>
</reference>
<dbReference type="AlphaFoldDB" id="A0A254Q111"/>
<keyword evidence="1" id="KW-0732">Signal</keyword>
<dbReference type="PANTHER" id="PTHR35936:SF36">
    <property type="entry name" value="ABC TRANSPORTER ARGININE-BINDING PROTEIN 1"/>
    <property type="match status" value="1"/>
</dbReference>
<proteinExistence type="predicted"/>
<dbReference type="EMBL" id="NGUO01000002">
    <property type="protein sequence ID" value="OWS72499.1"/>
    <property type="molecule type" value="Genomic_DNA"/>
</dbReference>
<protein>
    <submittedName>
        <fullName evidence="4">Amino acid-binding protein</fullName>
    </submittedName>
</protein>
<dbReference type="OrthoDB" id="368476at2"/>
<accession>A0A254Q111</accession>
<evidence type="ECO:0000313" key="5">
    <source>
        <dbReference type="Proteomes" id="UP000198104"/>
    </source>
</evidence>
<evidence type="ECO:0000256" key="1">
    <source>
        <dbReference type="ARBA" id="ARBA00022729"/>
    </source>
</evidence>
<dbReference type="PROSITE" id="PS51257">
    <property type="entry name" value="PROKAR_LIPOPROTEIN"/>
    <property type="match status" value="1"/>
</dbReference>
<dbReference type="InterPro" id="IPR001638">
    <property type="entry name" value="Solute-binding_3/MltF_N"/>
</dbReference>
<gene>
    <name evidence="4" type="ORF">CBI30_01665</name>
</gene>
<dbReference type="PANTHER" id="PTHR35936">
    <property type="entry name" value="MEMBRANE-BOUND LYTIC MUREIN TRANSGLYCOSYLASE F"/>
    <property type="match status" value="1"/>
</dbReference>
<dbReference type="SMART" id="SM00079">
    <property type="entry name" value="PBPe"/>
    <property type="match status" value="1"/>
</dbReference>
<dbReference type="Pfam" id="PF00497">
    <property type="entry name" value="SBP_bac_3"/>
    <property type="match status" value="1"/>
</dbReference>
<organism evidence="4 5">
    <name type="scientific">Polynucleobacter aenigmaticus</name>
    <dbReference type="NCBI Taxonomy" id="1743164"/>
    <lineage>
        <taxon>Bacteria</taxon>
        <taxon>Pseudomonadati</taxon>
        <taxon>Pseudomonadota</taxon>
        <taxon>Betaproteobacteria</taxon>
        <taxon>Burkholderiales</taxon>
        <taxon>Burkholderiaceae</taxon>
        <taxon>Polynucleobacter</taxon>
    </lineage>
</organism>
<dbReference type="GO" id="GO:0016020">
    <property type="term" value="C:membrane"/>
    <property type="evidence" value="ECO:0007669"/>
    <property type="project" value="InterPro"/>
</dbReference>